<dbReference type="RefSeq" id="WP_200554854.1">
    <property type="nucleotide sequence ID" value="NZ_JAEPES010000001.1"/>
</dbReference>
<dbReference type="PANTHER" id="PTHR42815:SF2">
    <property type="entry name" value="FAD-BINDING, PUTATIVE (AFU_ORTHOLOGUE AFUA_6G07600)-RELATED"/>
    <property type="match status" value="1"/>
</dbReference>
<sequence>MSKQYGCIAFTDTVDAEQQAYGSAEFYRRMTSRGHGLIAGDPLGAREQAFFATRDSFYLATVSETGWPYVQFRGGPPGFVRADEHTLSWADYRGNLQHVSTGNIRADERVSIIAMDYPSRSRLKLFGRAHVVRVEDDEGFVEGLRHPDETDAVVERAIVITVSAFDWNCPQHITPRYTASEIENISGHKAE</sequence>
<dbReference type="EMBL" id="JAEPES010000001">
    <property type="protein sequence ID" value="MBK4346528.1"/>
    <property type="molecule type" value="Genomic_DNA"/>
</dbReference>
<name>A0A934SJ38_9MICO</name>
<proteinExistence type="predicted"/>
<gene>
    <name evidence="2" type="ORF">IV501_02670</name>
</gene>
<dbReference type="SUPFAM" id="SSF50475">
    <property type="entry name" value="FMN-binding split barrel"/>
    <property type="match status" value="1"/>
</dbReference>
<evidence type="ECO:0000259" key="1">
    <source>
        <dbReference type="Pfam" id="PF01243"/>
    </source>
</evidence>
<keyword evidence="3" id="KW-1185">Reference proteome</keyword>
<feature type="domain" description="Pyridoxamine 5'-phosphate oxidase N-terminal" evidence="1">
    <location>
        <begin position="48"/>
        <end position="138"/>
    </location>
</feature>
<dbReference type="Proteomes" id="UP000636458">
    <property type="component" value="Unassembled WGS sequence"/>
</dbReference>
<accession>A0A934SJ38</accession>
<dbReference type="PANTHER" id="PTHR42815">
    <property type="entry name" value="FAD-BINDING, PUTATIVE (AFU_ORTHOLOGUE AFUA_6G07600)-RELATED"/>
    <property type="match status" value="1"/>
</dbReference>
<dbReference type="InterPro" id="IPR012349">
    <property type="entry name" value="Split_barrel_FMN-bd"/>
</dbReference>
<protein>
    <submittedName>
        <fullName evidence="2">Pyridoxamine 5'-phosphate oxidase family protein</fullName>
    </submittedName>
</protein>
<dbReference type="AlphaFoldDB" id="A0A934SJ38"/>
<dbReference type="Pfam" id="PF01243">
    <property type="entry name" value="PNPOx_N"/>
    <property type="match status" value="1"/>
</dbReference>
<evidence type="ECO:0000313" key="2">
    <source>
        <dbReference type="EMBL" id="MBK4346528.1"/>
    </source>
</evidence>
<comment type="caution">
    <text evidence="2">The sequence shown here is derived from an EMBL/GenBank/DDBJ whole genome shotgun (WGS) entry which is preliminary data.</text>
</comment>
<dbReference type="InterPro" id="IPR011576">
    <property type="entry name" value="Pyridox_Oxase_N"/>
</dbReference>
<evidence type="ECO:0000313" key="3">
    <source>
        <dbReference type="Proteomes" id="UP000636458"/>
    </source>
</evidence>
<dbReference type="Gene3D" id="2.30.110.10">
    <property type="entry name" value="Electron Transport, Fmn-binding Protein, Chain A"/>
    <property type="match status" value="1"/>
</dbReference>
<reference evidence="2" key="1">
    <citation type="submission" date="2021-01" db="EMBL/GenBank/DDBJ databases">
        <title>Lacisediminihabitans sp. nov. strain G11-30, isolated from Antarctic Soil.</title>
        <authorList>
            <person name="Li J."/>
        </authorList>
    </citation>
    <scope>NUCLEOTIDE SEQUENCE</scope>
    <source>
        <strain evidence="2">G11-30</strain>
    </source>
</reference>
<organism evidence="2 3">
    <name type="scientific">Lacisediminihabitans changchengi</name>
    <dbReference type="NCBI Taxonomy" id="2787634"/>
    <lineage>
        <taxon>Bacteria</taxon>
        <taxon>Bacillati</taxon>
        <taxon>Actinomycetota</taxon>
        <taxon>Actinomycetes</taxon>
        <taxon>Micrococcales</taxon>
        <taxon>Microbacteriaceae</taxon>
        <taxon>Lacisediminihabitans</taxon>
    </lineage>
</organism>